<accession>A0A846WT75</accession>
<dbReference type="Proteomes" id="UP000563898">
    <property type="component" value="Unassembled WGS sequence"/>
</dbReference>
<dbReference type="AlphaFoldDB" id="A0A846WT75"/>
<evidence type="ECO:0000313" key="1">
    <source>
        <dbReference type="EMBL" id="NKY04849.1"/>
    </source>
</evidence>
<comment type="caution">
    <text evidence="1">The sequence shown here is derived from an EMBL/GenBank/DDBJ whole genome shotgun (WGS) entry which is preliminary data.</text>
</comment>
<organism evidence="1 2">
    <name type="scientific">Gordonia polyisoprenivorans</name>
    <dbReference type="NCBI Taxonomy" id="84595"/>
    <lineage>
        <taxon>Bacteria</taxon>
        <taxon>Bacillati</taxon>
        <taxon>Actinomycetota</taxon>
        <taxon>Actinomycetes</taxon>
        <taxon>Mycobacteriales</taxon>
        <taxon>Gordoniaceae</taxon>
        <taxon>Gordonia</taxon>
    </lineage>
</organism>
<evidence type="ECO:0000313" key="2">
    <source>
        <dbReference type="Proteomes" id="UP000563898"/>
    </source>
</evidence>
<proteinExistence type="predicted"/>
<gene>
    <name evidence="1" type="ORF">HGA05_25125</name>
</gene>
<dbReference type="RefSeq" id="WP_035728939.1">
    <property type="nucleotide sequence ID" value="NZ_JAAXPC010000024.1"/>
</dbReference>
<dbReference type="EMBL" id="JAAXPC010000024">
    <property type="protein sequence ID" value="NKY04849.1"/>
    <property type="molecule type" value="Genomic_DNA"/>
</dbReference>
<reference evidence="1 2" key="1">
    <citation type="submission" date="2020-04" db="EMBL/GenBank/DDBJ databases">
        <title>MicrobeNet Type strains.</title>
        <authorList>
            <person name="Nicholson A.C."/>
        </authorList>
    </citation>
    <scope>NUCLEOTIDE SEQUENCE [LARGE SCALE GENOMIC DNA]</scope>
    <source>
        <strain evidence="1 2">ATCC BAA-14</strain>
    </source>
</reference>
<name>A0A846WT75_9ACTN</name>
<sequence length="197" mass="21742">MTDSYRDQVVIELYENPDHNQVLDNYRIVIQPNGKIDLDWLNDALEAMFHKADENGTVVLATPYVLVQRRSETHWGAAGAQAQFFIETAAHIGSIGLDTTIGMAIGTLINELRNRGYTVHHGKLEDLTQDEIAAYGMRAVESKFGIPVSQLSLKSDGIDDSGQYAVSAIDNQGITYAVTFVIRGGLTEIRQSSRTMP</sequence>
<protein>
    <submittedName>
        <fullName evidence="1">Uncharacterized protein</fullName>
    </submittedName>
</protein>